<dbReference type="Pfam" id="PF01408">
    <property type="entry name" value="GFO_IDH_MocA"/>
    <property type="match status" value="1"/>
</dbReference>
<dbReference type="Proteomes" id="UP000664073">
    <property type="component" value="Unassembled WGS sequence"/>
</dbReference>
<dbReference type="Gene3D" id="3.30.360.10">
    <property type="entry name" value="Dihydrodipicolinate Reductase, domain 2"/>
    <property type="match status" value="1"/>
</dbReference>
<dbReference type="Gene3D" id="3.40.50.720">
    <property type="entry name" value="NAD(P)-binding Rossmann-like Domain"/>
    <property type="match status" value="1"/>
</dbReference>
<keyword evidence="1" id="KW-0560">Oxidoreductase</keyword>
<dbReference type="PANTHER" id="PTHR43818">
    <property type="entry name" value="BCDNA.GH03377"/>
    <property type="match status" value="1"/>
</dbReference>
<dbReference type="SUPFAM" id="SSF55347">
    <property type="entry name" value="Glyceraldehyde-3-phosphate dehydrogenase-like, C-terminal domain"/>
    <property type="match status" value="1"/>
</dbReference>
<dbReference type="RefSeq" id="WP_207846205.1">
    <property type="nucleotide sequence ID" value="NZ_JAFVMH010000004.1"/>
</dbReference>
<dbReference type="EMBL" id="JAFVMH010000004">
    <property type="protein sequence ID" value="MBO1325553.1"/>
    <property type="molecule type" value="Genomic_DNA"/>
</dbReference>
<accession>A0A939KMP7</accession>
<sequence length="412" mass="43677">MSFPYAPLKLGLIGCGGMGARHARAACEMFQRGCKAIELVAICDSDPAKRAAISRMAVASAMPAPAEYETVEAMLADTRMEAVDIVLPTSLHHKVILAALAAGKHVQVEKPLALTVAACDLIVEAARHSGRVVSVSENFRRIPSNRALAALLRGGTLGLVQTMVSRCFASPEPPVKAGEPARVSPQWYRDRTRAGGYQVLEMGVHEADLQQYWFGPVETVMAHTGRYPSHKAVACNASEDIMNATFGFAGGMATSVVFGAMMRGVSVEDRLFVTEDAVVRSGASHAWQNGSLVRADGSALSAEDATRTWLDGLSAEQRALLLPEGAWDRRTVLSDPTDPLTYGVGVALYDFARAVRGGTSPEICADVARRAVAVCCAVMESDLLRAEVAVADVLSGRISAAQAPLNTALELA</sequence>
<evidence type="ECO:0000256" key="1">
    <source>
        <dbReference type="ARBA" id="ARBA00023002"/>
    </source>
</evidence>
<dbReference type="AlphaFoldDB" id="A0A939KMP7"/>
<evidence type="ECO:0000313" key="5">
    <source>
        <dbReference type="Proteomes" id="UP000664073"/>
    </source>
</evidence>
<proteinExistence type="predicted"/>
<gene>
    <name evidence="4" type="ORF">J2D77_10360</name>
</gene>
<keyword evidence="5" id="KW-1185">Reference proteome</keyword>
<dbReference type="InterPro" id="IPR050463">
    <property type="entry name" value="Gfo/Idh/MocA_oxidrdct_glycsds"/>
</dbReference>
<dbReference type="InterPro" id="IPR055170">
    <property type="entry name" value="GFO_IDH_MocA-like_dom"/>
</dbReference>
<dbReference type="InterPro" id="IPR000683">
    <property type="entry name" value="Gfo/Idh/MocA-like_OxRdtase_N"/>
</dbReference>
<reference evidence="4" key="1">
    <citation type="submission" date="2021-03" db="EMBL/GenBank/DDBJ databases">
        <title>The complete genome sequence of Acetobacter sp. TBRC 12339.</title>
        <authorList>
            <person name="Charoenyingcharoen P."/>
            <person name="Yukphan P."/>
        </authorList>
    </citation>
    <scope>NUCLEOTIDE SEQUENCE</scope>
    <source>
        <strain evidence="4">TBRC 12339</strain>
    </source>
</reference>
<feature type="domain" description="Gfo/Idh/MocA-like oxidoreductase N-terminal" evidence="2">
    <location>
        <begin position="9"/>
        <end position="135"/>
    </location>
</feature>
<dbReference type="PANTHER" id="PTHR43818:SF11">
    <property type="entry name" value="BCDNA.GH03377"/>
    <property type="match status" value="1"/>
</dbReference>
<protein>
    <submittedName>
        <fullName evidence="4">Gfo/Idh/MocA family oxidoreductase</fullName>
    </submittedName>
</protein>
<dbReference type="GO" id="GO:0016491">
    <property type="term" value="F:oxidoreductase activity"/>
    <property type="evidence" value="ECO:0007669"/>
    <property type="project" value="UniProtKB-KW"/>
</dbReference>
<feature type="domain" description="GFO/IDH/MocA-like oxidoreductase" evidence="3">
    <location>
        <begin position="146"/>
        <end position="264"/>
    </location>
</feature>
<dbReference type="GO" id="GO:0000166">
    <property type="term" value="F:nucleotide binding"/>
    <property type="evidence" value="ECO:0007669"/>
    <property type="project" value="InterPro"/>
</dbReference>
<dbReference type="InterPro" id="IPR036291">
    <property type="entry name" value="NAD(P)-bd_dom_sf"/>
</dbReference>
<organism evidence="4 5">
    <name type="scientific">Acetobacter garciniae</name>
    <dbReference type="NCBI Taxonomy" id="2817435"/>
    <lineage>
        <taxon>Bacteria</taxon>
        <taxon>Pseudomonadati</taxon>
        <taxon>Pseudomonadota</taxon>
        <taxon>Alphaproteobacteria</taxon>
        <taxon>Acetobacterales</taxon>
        <taxon>Acetobacteraceae</taxon>
        <taxon>Acetobacter</taxon>
    </lineage>
</organism>
<evidence type="ECO:0000259" key="2">
    <source>
        <dbReference type="Pfam" id="PF01408"/>
    </source>
</evidence>
<dbReference type="Pfam" id="PF22725">
    <property type="entry name" value="GFO_IDH_MocA_C3"/>
    <property type="match status" value="1"/>
</dbReference>
<name>A0A939KMP7_9PROT</name>
<evidence type="ECO:0000259" key="3">
    <source>
        <dbReference type="Pfam" id="PF22725"/>
    </source>
</evidence>
<comment type="caution">
    <text evidence="4">The sequence shown here is derived from an EMBL/GenBank/DDBJ whole genome shotgun (WGS) entry which is preliminary data.</text>
</comment>
<dbReference type="SUPFAM" id="SSF51735">
    <property type="entry name" value="NAD(P)-binding Rossmann-fold domains"/>
    <property type="match status" value="1"/>
</dbReference>
<evidence type="ECO:0000313" key="4">
    <source>
        <dbReference type="EMBL" id="MBO1325553.1"/>
    </source>
</evidence>